<protein>
    <submittedName>
        <fullName evidence="1">Uncharacterized protein</fullName>
    </submittedName>
</protein>
<name>A0A0E9PV09_ANGAN</name>
<proteinExistence type="predicted"/>
<organism evidence="1">
    <name type="scientific">Anguilla anguilla</name>
    <name type="common">European freshwater eel</name>
    <name type="synonym">Muraena anguilla</name>
    <dbReference type="NCBI Taxonomy" id="7936"/>
    <lineage>
        <taxon>Eukaryota</taxon>
        <taxon>Metazoa</taxon>
        <taxon>Chordata</taxon>
        <taxon>Craniata</taxon>
        <taxon>Vertebrata</taxon>
        <taxon>Euteleostomi</taxon>
        <taxon>Actinopterygii</taxon>
        <taxon>Neopterygii</taxon>
        <taxon>Teleostei</taxon>
        <taxon>Anguilliformes</taxon>
        <taxon>Anguillidae</taxon>
        <taxon>Anguilla</taxon>
    </lineage>
</organism>
<sequence>MSSVILSASAMCCAVHFAVMMIGKMFNCSEECE</sequence>
<dbReference type="EMBL" id="GBXM01100662">
    <property type="protein sequence ID" value="JAH07915.1"/>
    <property type="molecule type" value="Transcribed_RNA"/>
</dbReference>
<reference evidence="1" key="2">
    <citation type="journal article" date="2015" name="Fish Shellfish Immunol.">
        <title>Early steps in the European eel (Anguilla anguilla)-Vibrio vulnificus interaction in the gills: Role of the RtxA13 toxin.</title>
        <authorList>
            <person name="Callol A."/>
            <person name="Pajuelo D."/>
            <person name="Ebbesson L."/>
            <person name="Teles M."/>
            <person name="MacKenzie S."/>
            <person name="Amaro C."/>
        </authorList>
    </citation>
    <scope>NUCLEOTIDE SEQUENCE</scope>
</reference>
<accession>A0A0E9PV09</accession>
<dbReference type="AlphaFoldDB" id="A0A0E9PV09"/>
<reference evidence="1" key="1">
    <citation type="submission" date="2014-11" db="EMBL/GenBank/DDBJ databases">
        <authorList>
            <person name="Amaro Gonzalez C."/>
        </authorList>
    </citation>
    <scope>NUCLEOTIDE SEQUENCE</scope>
</reference>
<evidence type="ECO:0000313" key="1">
    <source>
        <dbReference type="EMBL" id="JAH07915.1"/>
    </source>
</evidence>